<dbReference type="RefSeq" id="WP_015801236.1">
    <property type="nucleotide sequence ID" value="NC_013093.1"/>
</dbReference>
<feature type="transmembrane region" description="Helical" evidence="1">
    <location>
        <begin position="86"/>
        <end position="111"/>
    </location>
</feature>
<accession>C6WJX2</accession>
<dbReference type="eggNOG" id="ENOG50324YP">
    <property type="taxonomic scope" value="Bacteria"/>
</dbReference>
<protein>
    <recommendedName>
        <fullName evidence="4">ABC transporter integral membrane protein</fullName>
    </recommendedName>
</protein>
<dbReference type="AlphaFoldDB" id="C6WJX2"/>
<keyword evidence="1" id="KW-1133">Transmembrane helix</keyword>
<dbReference type="KEGG" id="ami:Amir_2407"/>
<dbReference type="Proteomes" id="UP000002213">
    <property type="component" value="Chromosome"/>
</dbReference>
<evidence type="ECO:0008006" key="4">
    <source>
        <dbReference type="Google" id="ProtNLM"/>
    </source>
</evidence>
<dbReference type="STRING" id="446462.Amir_2407"/>
<feature type="transmembrane region" description="Helical" evidence="1">
    <location>
        <begin position="155"/>
        <end position="172"/>
    </location>
</feature>
<keyword evidence="1" id="KW-0472">Membrane</keyword>
<proteinExistence type="predicted"/>
<keyword evidence="1" id="KW-0812">Transmembrane</keyword>
<keyword evidence="3" id="KW-1185">Reference proteome</keyword>
<name>C6WJX2_ACTMD</name>
<sequence>MIRAVVGAEAWKLVTLRAFPVAFGVGVLVPLALLLINRAAGGEGVLAFAGLPGGAVGAVVLGVVVISGEYGNGQITTTLAAVPRRWVLLLGKAFVVVVAVGVLAAVAVGVVVGVEGSWGADGVLGRALGTVVYWVLTALMAFAVAVAARSGLVPVVVFAVNGTVVSASYLLLRVTPLAMYLPDVAGVRMFAGADFHGEALPPVTGGLVMAGWAAAAVVAAGVVFARRDA</sequence>
<organism evidence="2 3">
    <name type="scientific">Actinosynnema mirum (strain ATCC 29888 / DSM 43827 / JCM 3225 / NBRC 14064 / NCIMB 13271 / NRRL B-12336 / IMRU 3971 / 101)</name>
    <dbReference type="NCBI Taxonomy" id="446462"/>
    <lineage>
        <taxon>Bacteria</taxon>
        <taxon>Bacillati</taxon>
        <taxon>Actinomycetota</taxon>
        <taxon>Actinomycetes</taxon>
        <taxon>Pseudonocardiales</taxon>
        <taxon>Pseudonocardiaceae</taxon>
        <taxon>Actinosynnema</taxon>
    </lineage>
</organism>
<dbReference type="EMBL" id="CP001630">
    <property type="protein sequence ID" value="ACU36347.1"/>
    <property type="molecule type" value="Genomic_DNA"/>
</dbReference>
<feature type="transmembrane region" description="Helical" evidence="1">
    <location>
        <begin position="21"/>
        <end position="40"/>
    </location>
</feature>
<feature type="transmembrane region" description="Helical" evidence="1">
    <location>
        <begin position="203"/>
        <end position="225"/>
    </location>
</feature>
<feature type="transmembrane region" description="Helical" evidence="1">
    <location>
        <begin position="46"/>
        <end position="66"/>
    </location>
</feature>
<evidence type="ECO:0000313" key="3">
    <source>
        <dbReference type="Proteomes" id="UP000002213"/>
    </source>
</evidence>
<evidence type="ECO:0000256" key="1">
    <source>
        <dbReference type="SAM" id="Phobius"/>
    </source>
</evidence>
<gene>
    <name evidence="2" type="ordered locus">Amir_2407</name>
</gene>
<reference evidence="2 3" key="1">
    <citation type="journal article" date="2009" name="Stand. Genomic Sci.">
        <title>Complete genome sequence of Actinosynnema mirum type strain (101).</title>
        <authorList>
            <person name="Land M."/>
            <person name="Lapidus A."/>
            <person name="Mayilraj S."/>
            <person name="Chen F."/>
            <person name="Copeland A."/>
            <person name="Del Rio T.G."/>
            <person name="Nolan M."/>
            <person name="Lucas S."/>
            <person name="Tice H."/>
            <person name="Cheng J.F."/>
            <person name="Chertkov O."/>
            <person name="Bruce D."/>
            <person name="Goodwin L."/>
            <person name="Pitluck S."/>
            <person name="Rohde M."/>
            <person name="Goker M."/>
            <person name="Pati A."/>
            <person name="Ivanova N."/>
            <person name="Mavromatis K."/>
            <person name="Chen A."/>
            <person name="Palaniappan K."/>
            <person name="Hauser L."/>
            <person name="Chang Y.J."/>
            <person name="Jeffries C.C."/>
            <person name="Brettin T."/>
            <person name="Detter J.C."/>
            <person name="Han C."/>
            <person name="Chain P."/>
            <person name="Tindall B.J."/>
            <person name="Bristow J."/>
            <person name="Eisen J.A."/>
            <person name="Markowitz V."/>
            <person name="Hugenholtz P."/>
            <person name="Kyrpides N.C."/>
            <person name="Klenk H.P."/>
        </authorList>
    </citation>
    <scope>NUCLEOTIDE SEQUENCE [LARGE SCALE GENOMIC DNA]</scope>
    <source>
        <strain evidence="3">ATCC 29888 / DSM 43827 / JCM 3225 / NBRC 14064 / NCIMB 13271 / NRRL B-12336 / IMRU 3971 / 101</strain>
    </source>
</reference>
<feature type="transmembrane region" description="Helical" evidence="1">
    <location>
        <begin position="131"/>
        <end position="148"/>
    </location>
</feature>
<evidence type="ECO:0000313" key="2">
    <source>
        <dbReference type="EMBL" id="ACU36347.1"/>
    </source>
</evidence>
<dbReference type="HOGENOM" id="CLU_051674_4_0_11"/>